<accession>A0A1Q9EQP8</accession>
<reference evidence="8 9" key="1">
    <citation type="submission" date="2016-02" db="EMBL/GenBank/DDBJ databases">
        <title>Genome analysis of coral dinoflagellate symbionts highlights evolutionary adaptations to a symbiotic lifestyle.</title>
        <authorList>
            <person name="Aranda M."/>
            <person name="Li Y."/>
            <person name="Liew Y.J."/>
            <person name="Baumgarten S."/>
            <person name="Simakov O."/>
            <person name="Wilson M."/>
            <person name="Piel J."/>
            <person name="Ashoor H."/>
            <person name="Bougouffa S."/>
            <person name="Bajic V.B."/>
            <person name="Ryu T."/>
            <person name="Ravasi T."/>
            <person name="Bayer T."/>
            <person name="Micklem G."/>
            <person name="Kim H."/>
            <person name="Bhak J."/>
            <person name="Lajeunesse T.C."/>
            <person name="Voolstra C.R."/>
        </authorList>
    </citation>
    <scope>NUCLEOTIDE SEQUENCE [LARGE SCALE GENOMIC DNA]</scope>
    <source>
        <strain evidence="8 9">CCMP2467</strain>
    </source>
</reference>
<dbReference type="GO" id="GO:0005248">
    <property type="term" value="F:voltage-gated sodium channel activity"/>
    <property type="evidence" value="ECO:0007669"/>
    <property type="project" value="TreeGrafter"/>
</dbReference>
<feature type="transmembrane region" description="Helical" evidence="6">
    <location>
        <begin position="837"/>
        <end position="863"/>
    </location>
</feature>
<evidence type="ECO:0000256" key="1">
    <source>
        <dbReference type="ARBA" id="ARBA00004141"/>
    </source>
</evidence>
<keyword evidence="8" id="KW-0813">Transport</keyword>
<dbReference type="Gene3D" id="1.10.287.70">
    <property type="match status" value="1"/>
</dbReference>
<protein>
    <submittedName>
        <fullName evidence="8">Sodium channel protein type 10 subunit alpha</fullName>
    </submittedName>
</protein>
<keyword evidence="2 6" id="KW-0812">Transmembrane</keyword>
<dbReference type="Pfam" id="PF00520">
    <property type="entry name" value="Ion_trans"/>
    <property type="match status" value="1"/>
</dbReference>
<evidence type="ECO:0000259" key="7">
    <source>
        <dbReference type="Pfam" id="PF00520"/>
    </source>
</evidence>
<dbReference type="OrthoDB" id="417867at2759"/>
<dbReference type="Gene3D" id="1.20.120.350">
    <property type="entry name" value="Voltage-gated potassium channels. Chain C"/>
    <property type="match status" value="1"/>
</dbReference>
<feature type="transmembrane region" description="Helical" evidence="6">
    <location>
        <begin position="1010"/>
        <end position="1032"/>
    </location>
</feature>
<sequence>MFEQAGASLTQKNKEGRQLSEPDGMSPTLCCAETADDKVGFLDVLARRHEEILHRLDSQEELLLRLTQPNAAQVRSVHSNTDEMNGLLGISGPDRGRPRASIALPEFAPFHTQTSTQSALNSSGAGSIAMGPIRKPRLFTTFEQKETERREEAASAEWRRVTGVQQQPLEETLSFSQRIVRHPYFDIFFAAVVITNSLFIGFEVSLTDPANDTLLTRPLWIQAIQYTYTALFTGELILRIWAGGRHFFCSKEWPWAVLDAFIVASSLWEVLIDILYAVYEAAGDLESLDGLTGFKAFRIIRITRILKTARLMRIFRFVLALRTLITSITHTLKSLIWALILLALIMYIFALMFVQAVQGYLADPESAPMSESDEYRANSYFGSLIETMLSLFMSISDGVSWENVISPLLHISPVWGILYTFYVSFIYFAVLNVLTAVFCQTAIESAQNDHATAIHSIMAHKESHLEKIRILFSELGDERSDVITYAMWTFFKLLDHDQDGNVHLEQFLEGCLRLRGQASSVDVARLIHDQTWLISTQGSFQSFVETELRYLWEFVHFAVQALDLASTIPARAALMTLDSLVLLAAEASFGLPGADSQAEAAVHHRFRLEDLPGTLGTADLLEANTCTTGETRPDVLDIPVACARDAALLLALELSGIAYLEYADAAAADKAEVMFSEAQDQKGQMGTMAHLYREGTTVARLGFQINGAVRCRRGGVESSLAAWGQSLPTGAEEALALKESCTSLAPHGEAARLITARPTPPLKVTKAFAPRDDGDAMGVSSSIQPSWPSWQWPKVFDTSPCLTPGMLRILRGVMAVIFVVHCTWHVVEYAFLRGEGFYYLLFLTNWALIFETGNMVLLFLLSLMAMEAPEPTHQWDYEKETEPTLARVAMIFFSVSQPLSLGVGILYWTLLRPIWDVLAGELEWPAYLAFFAHGIDTILMLITFFACRVPFTCSHAGWVAIFAVLYGVLTYLHHVLRIGRWKGCDAYEDPRDCPIYSVIDWNKPDEALPITVGAVVGVGLVLPVVYVILAWLRDRCDSRSDLEATAAKLEEARQRERLLDRSAEEDVQMSGRKPCACLTCV</sequence>
<keyword evidence="4 6" id="KW-0472">Membrane</keyword>
<feature type="transmembrane region" description="Helical" evidence="6">
    <location>
        <begin position="219"/>
        <end position="238"/>
    </location>
</feature>
<evidence type="ECO:0000256" key="4">
    <source>
        <dbReference type="ARBA" id="ARBA00023136"/>
    </source>
</evidence>
<dbReference type="PANTHER" id="PTHR10037">
    <property type="entry name" value="VOLTAGE-GATED CATION CHANNEL CALCIUM AND SODIUM"/>
    <property type="match status" value="1"/>
</dbReference>
<dbReference type="Proteomes" id="UP000186817">
    <property type="component" value="Unassembled WGS sequence"/>
</dbReference>
<evidence type="ECO:0000256" key="6">
    <source>
        <dbReference type="SAM" id="Phobius"/>
    </source>
</evidence>
<evidence type="ECO:0000256" key="3">
    <source>
        <dbReference type="ARBA" id="ARBA00022989"/>
    </source>
</evidence>
<feature type="transmembrane region" description="Helical" evidence="6">
    <location>
        <begin position="184"/>
        <end position="207"/>
    </location>
</feature>
<feature type="transmembrane region" description="Helical" evidence="6">
    <location>
        <begin position="335"/>
        <end position="357"/>
    </location>
</feature>
<feature type="transmembrane region" description="Helical" evidence="6">
    <location>
        <begin position="809"/>
        <end position="831"/>
    </location>
</feature>
<dbReference type="InterPro" id="IPR027359">
    <property type="entry name" value="Volt_channel_dom_sf"/>
</dbReference>
<comment type="subcellular location">
    <subcellularLocation>
        <location evidence="1">Membrane</location>
        <topology evidence="1">Multi-pass membrane protein</topology>
    </subcellularLocation>
</comment>
<keyword evidence="8" id="KW-0407">Ion channel</keyword>
<keyword evidence="3 6" id="KW-1133">Transmembrane helix</keyword>
<evidence type="ECO:0000313" key="9">
    <source>
        <dbReference type="Proteomes" id="UP000186817"/>
    </source>
</evidence>
<keyword evidence="9" id="KW-1185">Reference proteome</keyword>
<dbReference type="InterPro" id="IPR005821">
    <property type="entry name" value="Ion_trans_dom"/>
</dbReference>
<feature type="transmembrane region" description="Helical" evidence="6">
    <location>
        <begin position="416"/>
        <end position="439"/>
    </location>
</feature>
<dbReference type="AlphaFoldDB" id="A0A1Q9EQP8"/>
<comment type="caution">
    <text evidence="8">The sequence shown here is derived from an EMBL/GenBank/DDBJ whole genome shotgun (WGS) entry which is preliminary data.</text>
</comment>
<evidence type="ECO:0000256" key="2">
    <source>
        <dbReference type="ARBA" id="ARBA00022692"/>
    </source>
</evidence>
<dbReference type="SUPFAM" id="SSF81324">
    <property type="entry name" value="Voltage-gated potassium channels"/>
    <property type="match status" value="1"/>
</dbReference>
<gene>
    <name evidence="8" type="primary">Scn10a</name>
    <name evidence="8" type="ORF">AK812_SmicGene6653</name>
</gene>
<evidence type="ECO:0000313" key="8">
    <source>
        <dbReference type="EMBL" id="OLQ09708.1"/>
    </source>
</evidence>
<feature type="transmembrane region" description="Helical" evidence="6">
    <location>
        <begin position="927"/>
        <end position="946"/>
    </location>
</feature>
<dbReference type="PANTHER" id="PTHR10037:SF62">
    <property type="entry name" value="SODIUM CHANNEL PROTEIN 60E"/>
    <property type="match status" value="1"/>
</dbReference>
<name>A0A1Q9EQP8_SYMMI</name>
<dbReference type="GO" id="GO:0001518">
    <property type="term" value="C:voltage-gated sodium channel complex"/>
    <property type="evidence" value="ECO:0007669"/>
    <property type="project" value="TreeGrafter"/>
</dbReference>
<feature type="transmembrane region" description="Helical" evidence="6">
    <location>
        <begin position="958"/>
        <end position="976"/>
    </location>
</feature>
<organism evidence="8 9">
    <name type="scientific">Symbiodinium microadriaticum</name>
    <name type="common">Dinoflagellate</name>
    <name type="synonym">Zooxanthella microadriatica</name>
    <dbReference type="NCBI Taxonomy" id="2951"/>
    <lineage>
        <taxon>Eukaryota</taxon>
        <taxon>Sar</taxon>
        <taxon>Alveolata</taxon>
        <taxon>Dinophyceae</taxon>
        <taxon>Suessiales</taxon>
        <taxon>Symbiodiniaceae</taxon>
        <taxon>Symbiodinium</taxon>
    </lineage>
</organism>
<evidence type="ECO:0000256" key="5">
    <source>
        <dbReference type="SAM" id="MobiDB-lite"/>
    </source>
</evidence>
<dbReference type="EMBL" id="LSRX01000092">
    <property type="protein sequence ID" value="OLQ09708.1"/>
    <property type="molecule type" value="Genomic_DNA"/>
</dbReference>
<feature type="transmembrane region" description="Helical" evidence="6">
    <location>
        <begin position="884"/>
        <end position="907"/>
    </location>
</feature>
<feature type="domain" description="Ion transport" evidence="7">
    <location>
        <begin position="182"/>
        <end position="438"/>
    </location>
</feature>
<dbReference type="InterPro" id="IPR043203">
    <property type="entry name" value="VGCC_Ca_Na"/>
</dbReference>
<keyword evidence="8" id="KW-0406">Ion transport</keyword>
<feature type="region of interest" description="Disordered" evidence="5">
    <location>
        <begin position="1"/>
        <end position="29"/>
    </location>
</feature>
<proteinExistence type="predicted"/>